<evidence type="ECO:0000256" key="3">
    <source>
        <dbReference type="ARBA" id="ARBA00022833"/>
    </source>
</evidence>
<feature type="domain" description="B box-type" evidence="7">
    <location>
        <begin position="94"/>
        <end position="135"/>
    </location>
</feature>
<organism evidence="9 10">
    <name type="scientific">Octodon degus</name>
    <name type="common">Degu</name>
    <name type="synonym">Sciurus degus</name>
    <dbReference type="NCBI Taxonomy" id="10160"/>
    <lineage>
        <taxon>Eukaryota</taxon>
        <taxon>Metazoa</taxon>
        <taxon>Chordata</taxon>
        <taxon>Craniata</taxon>
        <taxon>Vertebrata</taxon>
        <taxon>Euteleostomi</taxon>
        <taxon>Mammalia</taxon>
        <taxon>Eutheria</taxon>
        <taxon>Euarchontoglires</taxon>
        <taxon>Glires</taxon>
        <taxon>Rodentia</taxon>
        <taxon>Hystricomorpha</taxon>
        <taxon>Octodontidae</taxon>
        <taxon>Octodon</taxon>
    </lineage>
</organism>
<dbReference type="PANTHER" id="PTHR24103">
    <property type="entry name" value="E3 UBIQUITIN-PROTEIN LIGASE TRIM"/>
    <property type="match status" value="1"/>
</dbReference>
<dbReference type="InterPro" id="IPR043136">
    <property type="entry name" value="B30.2/SPRY_sf"/>
</dbReference>
<dbReference type="PROSITE" id="PS50119">
    <property type="entry name" value="ZF_BBOX"/>
    <property type="match status" value="1"/>
</dbReference>
<proteinExistence type="predicted"/>
<dbReference type="Gene3D" id="3.30.40.10">
    <property type="entry name" value="Zinc/RING finger domain, C3HC4 (zinc finger)"/>
    <property type="match status" value="1"/>
</dbReference>
<dbReference type="PRINTS" id="PR01407">
    <property type="entry name" value="BUTYPHLNCDUF"/>
</dbReference>
<protein>
    <submittedName>
        <fullName evidence="10">Tripartite motif-containing protein 60</fullName>
    </submittedName>
</protein>
<dbReference type="GO" id="GO:0008270">
    <property type="term" value="F:zinc ion binding"/>
    <property type="evidence" value="ECO:0007669"/>
    <property type="project" value="UniProtKB-KW"/>
</dbReference>
<dbReference type="InterPro" id="IPR000315">
    <property type="entry name" value="Znf_B-box"/>
</dbReference>
<evidence type="ECO:0000259" key="7">
    <source>
        <dbReference type="PROSITE" id="PS50119"/>
    </source>
</evidence>
<dbReference type="InterPro" id="IPR013320">
    <property type="entry name" value="ConA-like_dom_sf"/>
</dbReference>
<dbReference type="RefSeq" id="XP_004630774.1">
    <property type="nucleotide sequence ID" value="XM_004630717.1"/>
</dbReference>
<evidence type="ECO:0000256" key="1">
    <source>
        <dbReference type="ARBA" id="ARBA00022723"/>
    </source>
</evidence>
<reference evidence="10" key="1">
    <citation type="submission" date="2025-08" db="UniProtKB">
        <authorList>
            <consortium name="RefSeq"/>
        </authorList>
    </citation>
    <scope>IDENTIFICATION</scope>
</reference>
<dbReference type="Pfam" id="PF00622">
    <property type="entry name" value="SPRY"/>
    <property type="match status" value="1"/>
</dbReference>
<dbReference type="Pfam" id="PF13765">
    <property type="entry name" value="PRY"/>
    <property type="match status" value="1"/>
</dbReference>
<dbReference type="InterPro" id="IPR013083">
    <property type="entry name" value="Znf_RING/FYVE/PHD"/>
</dbReference>
<evidence type="ECO:0000313" key="9">
    <source>
        <dbReference type="Proteomes" id="UP000515203"/>
    </source>
</evidence>
<dbReference type="InParanoid" id="A0A6P3ES32"/>
<feature type="domain" description="RING-type" evidence="6">
    <location>
        <begin position="16"/>
        <end position="59"/>
    </location>
</feature>
<dbReference type="InterPro" id="IPR017907">
    <property type="entry name" value="Znf_RING_CS"/>
</dbReference>
<keyword evidence="2 4" id="KW-0863">Zinc-finger</keyword>
<evidence type="ECO:0000256" key="5">
    <source>
        <dbReference type="SAM" id="Coils"/>
    </source>
</evidence>
<dbReference type="PROSITE" id="PS50188">
    <property type="entry name" value="B302_SPRY"/>
    <property type="match status" value="1"/>
</dbReference>
<dbReference type="SUPFAM" id="SSF57845">
    <property type="entry name" value="B-box zinc-binding domain"/>
    <property type="match status" value="1"/>
</dbReference>
<dbReference type="SUPFAM" id="SSF49899">
    <property type="entry name" value="Concanavalin A-like lectins/glucanases"/>
    <property type="match status" value="1"/>
</dbReference>
<dbReference type="Pfam" id="PF15227">
    <property type="entry name" value="zf-C3HC4_4"/>
    <property type="match status" value="1"/>
</dbReference>
<dbReference type="SUPFAM" id="SSF57850">
    <property type="entry name" value="RING/U-box"/>
    <property type="match status" value="1"/>
</dbReference>
<keyword evidence="1" id="KW-0479">Metal-binding</keyword>
<keyword evidence="3" id="KW-0862">Zinc</keyword>
<dbReference type="SMART" id="SM00589">
    <property type="entry name" value="PRY"/>
    <property type="match status" value="1"/>
</dbReference>
<dbReference type="Gene3D" id="2.60.120.920">
    <property type="match status" value="1"/>
</dbReference>
<dbReference type="InterPro" id="IPR003879">
    <property type="entry name" value="Butyrophylin_SPRY"/>
</dbReference>
<keyword evidence="5" id="KW-0175">Coiled coil</keyword>
<dbReference type="PROSITE" id="PS50089">
    <property type="entry name" value="ZF_RING_2"/>
    <property type="match status" value="1"/>
</dbReference>
<dbReference type="SMART" id="SM00336">
    <property type="entry name" value="BBOX"/>
    <property type="match status" value="1"/>
</dbReference>
<accession>A0A6P3ES32</accession>
<dbReference type="InterPro" id="IPR006574">
    <property type="entry name" value="PRY"/>
</dbReference>
<dbReference type="AlphaFoldDB" id="A0A6P3ES32"/>
<dbReference type="PROSITE" id="PS00518">
    <property type="entry name" value="ZF_RING_1"/>
    <property type="match status" value="1"/>
</dbReference>
<evidence type="ECO:0000259" key="6">
    <source>
        <dbReference type="PROSITE" id="PS50089"/>
    </source>
</evidence>
<dbReference type="SMART" id="SM00184">
    <property type="entry name" value="RING"/>
    <property type="match status" value="1"/>
</dbReference>
<dbReference type="InterPro" id="IPR050143">
    <property type="entry name" value="TRIM/RBCC"/>
</dbReference>
<dbReference type="Gene3D" id="3.30.160.60">
    <property type="entry name" value="Classic Zinc Finger"/>
    <property type="match status" value="1"/>
</dbReference>
<dbReference type="OrthoDB" id="128536at2759"/>
<dbReference type="Pfam" id="PF00643">
    <property type="entry name" value="zf-B_box"/>
    <property type="match status" value="1"/>
</dbReference>
<gene>
    <name evidence="10" type="primary">LOC101567593</name>
</gene>
<sequence length="473" mass="54345">MALSGTLTSLQEESCCPVCFDYFKDPVTTGCGHNFCCDCLSSCWEGLPEDGTFPCPVCRFGLPRTNVYRNLQLGSLAQAAQQLEVRRSRRKRLSEHSVCELHQQALTQFCQNDLELLCTRCSFAPKHLKHHVSSIEEAALQQRRQLERSVEPLRSDLEQMERLIELQSTKTLELRKAAAARREEIEAEYEQLRQFLQEEHHATLLRMGEEEAEILGELKQHLASFFNYTSGLKGLLKEVEAKSAFPDLALLRALKGIEEERQQLRRPEPSAVELSGYELRIPAQLSGLERLVQHFQIDMLFDPSTAHPQLILSSDRKIAHFEAIPRRVCHTPRRFYLCPAVLGQQCFDSGRHYWEVEVGTKPKWALGACQGSLPRNWRNKPDRRRGFWALGRCEDNGYLIFGAQKAQIVPKARPSKIGIFLDYELGEISFYNADDRSVLYTFHDCFTKTVWPYFFLGQDSKPLRLSSESERET</sequence>
<keyword evidence="9" id="KW-1185">Reference proteome</keyword>
<evidence type="ECO:0000259" key="8">
    <source>
        <dbReference type="PROSITE" id="PS50188"/>
    </source>
</evidence>
<evidence type="ECO:0000313" key="10">
    <source>
        <dbReference type="RefSeq" id="XP_004630774.1"/>
    </source>
</evidence>
<evidence type="ECO:0000256" key="2">
    <source>
        <dbReference type="ARBA" id="ARBA00022771"/>
    </source>
</evidence>
<dbReference type="SMART" id="SM00449">
    <property type="entry name" value="SPRY"/>
    <property type="match status" value="1"/>
</dbReference>
<feature type="coiled-coil region" evidence="5">
    <location>
        <begin position="143"/>
        <end position="202"/>
    </location>
</feature>
<dbReference type="InterPro" id="IPR001841">
    <property type="entry name" value="Znf_RING"/>
</dbReference>
<evidence type="ECO:0000256" key="4">
    <source>
        <dbReference type="PROSITE-ProRule" id="PRU00024"/>
    </source>
</evidence>
<dbReference type="FunFam" id="2.60.120.920:FF:000004">
    <property type="entry name" value="Butyrophilin subfamily 1 member A1"/>
    <property type="match status" value="1"/>
</dbReference>
<dbReference type="InterPro" id="IPR001870">
    <property type="entry name" value="B30.2/SPRY"/>
</dbReference>
<feature type="domain" description="B30.2/SPRY" evidence="8">
    <location>
        <begin position="279"/>
        <end position="472"/>
    </location>
</feature>
<dbReference type="Proteomes" id="UP000515203">
    <property type="component" value="Unplaced"/>
</dbReference>
<dbReference type="GeneID" id="101567593"/>
<name>A0A6P3ES32_OCTDE</name>
<dbReference type="InterPro" id="IPR003877">
    <property type="entry name" value="SPRY_dom"/>
</dbReference>